<dbReference type="CDD" id="cd00130">
    <property type="entry name" value="PAS"/>
    <property type="match status" value="1"/>
</dbReference>
<organism evidence="13 14">
    <name type="scientific">Desulfosarcina alkanivorans</name>
    <dbReference type="NCBI Taxonomy" id="571177"/>
    <lineage>
        <taxon>Bacteria</taxon>
        <taxon>Pseudomonadati</taxon>
        <taxon>Thermodesulfobacteriota</taxon>
        <taxon>Desulfobacteria</taxon>
        <taxon>Desulfobacterales</taxon>
        <taxon>Desulfosarcinaceae</taxon>
        <taxon>Desulfosarcina</taxon>
    </lineage>
</organism>
<dbReference type="InterPro" id="IPR036890">
    <property type="entry name" value="HATPase_C_sf"/>
</dbReference>
<feature type="domain" description="Histidine kinase" evidence="10">
    <location>
        <begin position="273"/>
        <end position="494"/>
    </location>
</feature>
<evidence type="ECO:0000256" key="9">
    <source>
        <dbReference type="PROSITE-ProRule" id="PRU00169"/>
    </source>
</evidence>
<feature type="modified residue" description="4-aspartylphosphate" evidence="9">
    <location>
        <position position="40"/>
    </location>
</feature>
<evidence type="ECO:0000256" key="1">
    <source>
        <dbReference type="ARBA" id="ARBA00000085"/>
    </source>
</evidence>
<dbReference type="InterPro" id="IPR005467">
    <property type="entry name" value="His_kinase_dom"/>
</dbReference>
<feature type="domain" description="PAS" evidence="12">
    <location>
        <begin position="124"/>
        <end position="194"/>
    </location>
</feature>
<dbReference type="SUPFAM" id="SSF52172">
    <property type="entry name" value="CheY-like"/>
    <property type="match status" value="2"/>
</dbReference>
<dbReference type="GO" id="GO:0006355">
    <property type="term" value="P:regulation of DNA-templated transcription"/>
    <property type="evidence" value="ECO:0007669"/>
    <property type="project" value="InterPro"/>
</dbReference>
<reference evidence="13 14" key="1">
    <citation type="submission" date="2019-11" db="EMBL/GenBank/DDBJ databases">
        <title>Comparative genomics of hydrocarbon-degrading Desulfosarcina strains.</title>
        <authorList>
            <person name="Watanabe M."/>
            <person name="Kojima H."/>
            <person name="Fukui M."/>
        </authorList>
    </citation>
    <scope>NUCLEOTIDE SEQUENCE [LARGE SCALE GENOMIC DNA]</scope>
    <source>
        <strain evidence="13 14">PL12</strain>
    </source>
</reference>
<dbReference type="AlphaFoldDB" id="A0A5K7YPE1"/>
<evidence type="ECO:0000256" key="2">
    <source>
        <dbReference type="ARBA" id="ARBA00012438"/>
    </source>
</evidence>
<dbReference type="PRINTS" id="PR00344">
    <property type="entry name" value="BCTRLSENSOR"/>
</dbReference>
<dbReference type="EC" id="2.7.13.3" evidence="2"/>
<dbReference type="SMART" id="SM00387">
    <property type="entry name" value="HATPase_c"/>
    <property type="match status" value="1"/>
</dbReference>
<dbReference type="InterPro" id="IPR000014">
    <property type="entry name" value="PAS"/>
</dbReference>
<evidence type="ECO:0000256" key="5">
    <source>
        <dbReference type="ARBA" id="ARBA00022741"/>
    </source>
</evidence>
<dbReference type="SUPFAM" id="SSF47384">
    <property type="entry name" value="Homodimeric domain of signal transducing histidine kinase"/>
    <property type="match status" value="1"/>
</dbReference>
<evidence type="ECO:0000313" key="13">
    <source>
        <dbReference type="EMBL" id="BBO69739.1"/>
    </source>
</evidence>
<sequence length="645" mass="71972">MCNSLEALLKSRTYEVSSANCGKDALVSLKTTQFDLVILDVHLQDIRGHEILSHIKIQHPDTPVIFIAGDTDLDSALLALRCGAYNYIRKPFEPDELLKTVENALTQRLLRQEKDIIDQELKLSEAMYRSLVENIPDIIYTLDTDGKFTFLSESVEQLLGYAPEELIGKHYATFVAKADRKKVHWLFNEGRSGNRTTTELELRLQASEKKFGPDRFLNVEVKSIGIYESVPPDGKKRFVGTHGVIRDIHEKKRLQTQLHIAQRMEALGTLAGGIAHDFNNLLMGIQGRCTLVSMDLGDAHPLAEHLNAIDDYICSARGLTDQLLGYTRGGKYEVKPIDINDMLQTTATMFGRTKKEIAIHIEFHDGDIVVEADSRQIEQVLINLFVNAWQAMPGGGTLHLNTRVITLDEEFCTAYRLEPGTYARIKVIDTGIGIDTENLSRIFDPFFTTKERNRGTGLGLASAFGIVKNHCGTITVYSEVGQGTTFTVYLPALDKPVVKHVSEKEEIITGTGTILLVDDEDMILEVGQQILERLGYRVATANSGQQAIETLQQMGSKIDLVLLDMVMPGMGGGDVFDHIREILPDIRVILSSGYAIDGQAREIIKRGCNGFIQKPFVVSELSQKISRLGIEKNNSIREKRKNQNC</sequence>
<dbReference type="SUPFAM" id="SSF55874">
    <property type="entry name" value="ATPase domain of HSP90 chaperone/DNA topoisomerase II/histidine kinase"/>
    <property type="match status" value="1"/>
</dbReference>
<dbReference type="GO" id="GO:0005524">
    <property type="term" value="F:ATP binding"/>
    <property type="evidence" value="ECO:0007669"/>
    <property type="project" value="UniProtKB-KW"/>
</dbReference>
<comment type="catalytic activity">
    <reaction evidence="1">
        <text>ATP + protein L-histidine = ADP + protein N-phospho-L-histidine.</text>
        <dbReference type="EC" id="2.7.13.3"/>
    </reaction>
</comment>
<dbReference type="CDD" id="cd00082">
    <property type="entry name" value="HisKA"/>
    <property type="match status" value="1"/>
</dbReference>
<dbReference type="InterPro" id="IPR004358">
    <property type="entry name" value="Sig_transdc_His_kin-like_C"/>
</dbReference>
<evidence type="ECO:0000256" key="3">
    <source>
        <dbReference type="ARBA" id="ARBA00022553"/>
    </source>
</evidence>
<keyword evidence="4" id="KW-0808">Transferase</keyword>
<dbReference type="Gene3D" id="3.40.50.2300">
    <property type="match status" value="2"/>
</dbReference>
<dbReference type="PANTHER" id="PTHR43065">
    <property type="entry name" value="SENSOR HISTIDINE KINASE"/>
    <property type="match status" value="1"/>
</dbReference>
<evidence type="ECO:0000259" key="12">
    <source>
        <dbReference type="PROSITE" id="PS50112"/>
    </source>
</evidence>
<keyword evidence="8" id="KW-0902">Two-component regulatory system</keyword>
<evidence type="ECO:0000256" key="6">
    <source>
        <dbReference type="ARBA" id="ARBA00022777"/>
    </source>
</evidence>
<dbReference type="Gene3D" id="3.30.565.10">
    <property type="entry name" value="Histidine kinase-like ATPase, C-terminal domain"/>
    <property type="match status" value="1"/>
</dbReference>
<dbReference type="PROSITE" id="PS50109">
    <property type="entry name" value="HIS_KIN"/>
    <property type="match status" value="1"/>
</dbReference>
<protein>
    <recommendedName>
        <fullName evidence="2">histidine kinase</fullName>
        <ecNumber evidence="2">2.7.13.3</ecNumber>
    </recommendedName>
</protein>
<gene>
    <name evidence="13" type="ORF">DSCA_36690</name>
</gene>
<evidence type="ECO:0000256" key="4">
    <source>
        <dbReference type="ARBA" id="ARBA00022679"/>
    </source>
</evidence>
<evidence type="ECO:0000259" key="10">
    <source>
        <dbReference type="PROSITE" id="PS50109"/>
    </source>
</evidence>
<evidence type="ECO:0000259" key="11">
    <source>
        <dbReference type="PROSITE" id="PS50110"/>
    </source>
</evidence>
<dbReference type="InterPro" id="IPR011006">
    <property type="entry name" value="CheY-like_superfamily"/>
</dbReference>
<dbReference type="InterPro" id="IPR036097">
    <property type="entry name" value="HisK_dim/P_sf"/>
</dbReference>
<dbReference type="InterPro" id="IPR035965">
    <property type="entry name" value="PAS-like_dom_sf"/>
</dbReference>
<evidence type="ECO:0000313" key="14">
    <source>
        <dbReference type="Proteomes" id="UP000427906"/>
    </source>
</evidence>
<dbReference type="CDD" id="cd00156">
    <property type="entry name" value="REC"/>
    <property type="match status" value="1"/>
</dbReference>
<feature type="domain" description="Response regulatory" evidence="11">
    <location>
        <begin position="513"/>
        <end position="629"/>
    </location>
</feature>
<dbReference type="InterPro" id="IPR001789">
    <property type="entry name" value="Sig_transdc_resp-reg_receiver"/>
</dbReference>
<name>A0A5K7YPE1_9BACT</name>
<evidence type="ECO:0000256" key="8">
    <source>
        <dbReference type="ARBA" id="ARBA00023012"/>
    </source>
</evidence>
<dbReference type="InterPro" id="IPR013767">
    <property type="entry name" value="PAS_fold"/>
</dbReference>
<dbReference type="Gene3D" id="1.10.287.130">
    <property type="match status" value="1"/>
</dbReference>
<dbReference type="EMBL" id="AP021874">
    <property type="protein sequence ID" value="BBO69739.1"/>
    <property type="molecule type" value="Genomic_DNA"/>
</dbReference>
<dbReference type="InterPro" id="IPR003661">
    <property type="entry name" value="HisK_dim/P_dom"/>
</dbReference>
<keyword evidence="3 9" id="KW-0597">Phosphoprotein</keyword>
<dbReference type="Pfam" id="PF02518">
    <property type="entry name" value="HATPase_c"/>
    <property type="match status" value="1"/>
</dbReference>
<dbReference type="KEGG" id="dalk:DSCA_36690"/>
<dbReference type="Pfam" id="PF00072">
    <property type="entry name" value="Response_reg"/>
    <property type="match status" value="2"/>
</dbReference>
<evidence type="ECO:0000256" key="7">
    <source>
        <dbReference type="ARBA" id="ARBA00022840"/>
    </source>
</evidence>
<dbReference type="Pfam" id="PF00989">
    <property type="entry name" value="PAS"/>
    <property type="match status" value="1"/>
</dbReference>
<keyword evidence="5" id="KW-0547">Nucleotide-binding</keyword>
<dbReference type="PANTHER" id="PTHR43065:SF42">
    <property type="entry name" value="TWO-COMPONENT SENSOR PPRA"/>
    <property type="match status" value="1"/>
</dbReference>
<dbReference type="Proteomes" id="UP000427906">
    <property type="component" value="Chromosome"/>
</dbReference>
<keyword evidence="6" id="KW-0418">Kinase</keyword>
<dbReference type="PROSITE" id="PS50112">
    <property type="entry name" value="PAS"/>
    <property type="match status" value="1"/>
</dbReference>
<dbReference type="Gene3D" id="3.30.450.20">
    <property type="entry name" value="PAS domain"/>
    <property type="match status" value="1"/>
</dbReference>
<dbReference type="SMART" id="SM00091">
    <property type="entry name" value="PAS"/>
    <property type="match status" value="1"/>
</dbReference>
<keyword evidence="14" id="KW-1185">Reference proteome</keyword>
<feature type="modified residue" description="4-aspartylphosphate" evidence="9">
    <location>
        <position position="564"/>
    </location>
</feature>
<accession>A0A5K7YPE1</accession>
<dbReference type="SMART" id="SM00448">
    <property type="entry name" value="REC"/>
    <property type="match status" value="2"/>
</dbReference>
<dbReference type="InterPro" id="IPR003594">
    <property type="entry name" value="HATPase_dom"/>
</dbReference>
<keyword evidence="7" id="KW-0067">ATP-binding</keyword>
<dbReference type="PROSITE" id="PS50110">
    <property type="entry name" value="RESPONSE_REGULATORY"/>
    <property type="match status" value="2"/>
</dbReference>
<dbReference type="GO" id="GO:0000155">
    <property type="term" value="F:phosphorelay sensor kinase activity"/>
    <property type="evidence" value="ECO:0007669"/>
    <property type="project" value="InterPro"/>
</dbReference>
<dbReference type="SUPFAM" id="SSF55785">
    <property type="entry name" value="PYP-like sensor domain (PAS domain)"/>
    <property type="match status" value="1"/>
</dbReference>
<proteinExistence type="predicted"/>
<dbReference type="NCBIfam" id="TIGR00229">
    <property type="entry name" value="sensory_box"/>
    <property type="match status" value="1"/>
</dbReference>
<feature type="domain" description="Response regulatory" evidence="11">
    <location>
        <begin position="1"/>
        <end position="105"/>
    </location>
</feature>